<evidence type="ECO:0000313" key="9">
    <source>
        <dbReference type="EMBL" id="GAA1745270.1"/>
    </source>
</evidence>
<feature type="transmembrane region" description="Helical" evidence="7">
    <location>
        <begin position="152"/>
        <end position="174"/>
    </location>
</feature>
<dbReference type="InterPro" id="IPR035906">
    <property type="entry name" value="MetI-like_sf"/>
</dbReference>
<keyword evidence="3" id="KW-1003">Cell membrane</keyword>
<proteinExistence type="inferred from homology"/>
<dbReference type="Proteomes" id="UP001500655">
    <property type="component" value="Unassembled WGS sequence"/>
</dbReference>
<protein>
    <submittedName>
        <fullName evidence="9">ABC transporter permease</fullName>
    </submittedName>
</protein>
<evidence type="ECO:0000256" key="2">
    <source>
        <dbReference type="ARBA" id="ARBA00022448"/>
    </source>
</evidence>
<dbReference type="CDD" id="cd06261">
    <property type="entry name" value="TM_PBP2"/>
    <property type="match status" value="1"/>
</dbReference>
<dbReference type="PANTHER" id="PTHR30151">
    <property type="entry name" value="ALKANE SULFONATE ABC TRANSPORTER-RELATED, MEMBRANE SUBUNIT"/>
    <property type="match status" value="1"/>
</dbReference>
<feature type="transmembrane region" description="Helical" evidence="7">
    <location>
        <begin position="126"/>
        <end position="146"/>
    </location>
</feature>
<dbReference type="SUPFAM" id="SSF161098">
    <property type="entry name" value="MetI-like"/>
    <property type="match status" value="1"/>
</dbReference>
<keyword evidence="10" id="KW-1185">Reference proteome</keyword>
<feature type="transmembrane region" description="Helical" evidence="7">
    <location>
        <begin position="93"/>
        <end position="114"/>
    </location>
</feature>
<comment type="similarity">
    <text evidence="7">Belongs to the binding-protein-dependent transport system permease family.</text>
</comment>
<keyword evidence="4 7" id="KW-0812">Transmembrane</keyword>
<keyword evidence="6 7" id="KW-0472">Membrane</keyword>
<organism evidence="9 10">
    <name type="scientific">Luedemannella helvata</name>
    <dbReference type="NCBI Taxonomy" id="349315"/>
    <lineage>
        <taxon>Bacteria</taxon>
        <taxon>Bacillati</taxon>
        <taxon>Actinomycetota</taxon>
        <taxon>Actinomycetes</taxon>
        <taxon>Micromonosporales</taxon>
        <taxon>Micromonosporaceae</taxon>
        <taxon>Luedemannella</taxon>
    </lineage>
</organism>
<name>A0ABP4W2K5_9ACTN</name>
<dbReference type="PROSITE" id="PS50928">
    <property type="entry name" value="ABC_TM1"/>
    <property type="match status" value="1"/>
</dbReference>
<evidence type="ECO:0000256" key="1">
    <source>
        <dbReference type="ARBA" id="ARBA00004651"/>
    </source>
</evidence>
<evidence type="ECO:0000256" key="6">
    <source>
        <dbReference type="ARBA" id="ARBA00023136"/>
    </source>
</evidence>
<dbReference type="InterPro" id="IPR000515">
    <property type="entry name" value="MetI-like"/>
</dbReference>
<dbReference type="EMBL" id="BAAALS010000005">
    <property type="protein sequence ID" value="GAA1745270.1"/>
    <property type="molecule type" value="Genomic_DNA"/>
</dbReference>
<feature type="transmembrane region" description="Helical" evidence="7">
    <location>
        <begin position="195"/>
        <end position="218"/>
    </location>
</feature>
<feature type="transmembrane region" description="Helical" evidence="7">
    <location>
        <begin position="25"/>
        <end position="45"/>
    </location>
</feature>
<evidence type="ECO:0000313" key="10">
    <source>
        <dbReference type="Proteomes" id="UP001500655"/>
    </source>
</evidence>
<dbReference type="Gene3D" id="1.10.3720.10">
    <property type="entry name" value="MetI-like"/>
    <property type="match status" value="1"/>
</dbReference>
<accession>A0ABP4W2K5</accession>
<evidence type="ECO:0000256" key="7">
    <source>
        <dbReference type="RuleBase" id="RU363032"/>
    </source>
</evidence>
<reference evidence="10" key="1">
    <citation type="journal article" date="2019" name="Int. J. Syst. Evol. Microbiol.">
        <title>The Global Catalogue of Microorganisms (GCM) 10K type strain sequencing project: providing services to taxonomists for standard genome sequencing and annotation.</title>
        <authorList>
            <consortium name="The Broad Institute Genomics Platform"/>
            <consortium name="The Broad Institute Genome Sequencing Center for Infectious Disease"/>
            <person name="Wu L."/>
            <person name="Ma J."/>
        </authorList>
    </citation>
    <scope>NUCLEOTIDE SEQUENCE [LARGE SCALE GENOMIC DNA]</scope>
    <source>
        <strain evidence="10">JCM 13249</strain>
    </source>
</reference>
<feature type="transmembrane region" description="Helical" evidence="7">
    <location>
        <begin position="247"/>
        <end position="270"/>
    </location>
</feature>
<keyword evidence="5 7" id="KW-1133">Transmembrane helix</keyword>
<evidence type="ECO:0000256" key="4">
    <source>
        <dbReference type="ARBA" id="ARBA00022692"/>
    </source>
</evidence>
<dbReference type="Pfam" id="PF00528">
    <property type="entry name" value="BPD_transp_1"/>
    <property type="match status" value="1"/>
</dbReference>
<comment type="subcellular location">
    <subcellularLocation>
        <location evidence="1 7">Cell membrane</location>
        <topology evidence="1 7">Multi-pass membrane protein</topology>
    </subcellularLocation>
</comment>
<feature type="domain" description="ABC transmembrane type-1" evidence="8">
    <location>
        <begin position="86"/>
        <end position="270"/>
    </location>
</feature>
<dbReference type="RefSeq" id="WP_344078348.1">
    <property type="nucleotide sequence ID" value="NZ_BAAALS010000005.1"/>
</dbReference>
<comment type="caution">
    <text evidence="9">The sequence shown here is derived from an EMBL/GenBank/DDBJ whole genome shotgun (WGS) entry which is preliminary data.</text>
</comment>
<sequence length="279" mass="29929">MAALDPPQRQPRSAAVRWGVGSNRLTRIAVGAVLPLLILLAWQFWAPHFFTSFQLPSPAKVVEGANTYIFGPRDGGQYSGTFVIDLWASLKRVAGGFLVGALIGVPVGLAVGFSRTAAALLEPMIGLLRSVPGICWLPLALIWFGFGTPSAVFLISLGSFFPIALSTIQGVRFIEPNLIRAARTLGASTLQAVRTVALPASIPSVLNGLRLGLAYSWIYMILGEFTGVNEGLGASLLLARESLRPDIIISLMVLIGLLGVLSDAPVQWLLRRVFRTDVR</sequence>
<evidence type="ECO:0000256" key="5">
    <source>
        <dbReference type="ARBA" id="ARBA00022989"/>
    </source>
</evidence>
<evidence type="ECO:0000256" key="3">
    <source>
        <dbReference type="ARBA" id="ARBA00022475"/>
    </source>
</evidence>
<dbReference type="PANTHER" id="PTHR30151:SF0">
    <property type="entry name" value="ABC TRANSPORTER PERMEASE PROTEIN MJ0413-RELATED"/>
    <property type="match status" value="1"/>
</dbReference>
<evidence type="ECO:0000259" key="8">
    <source>
        <dbReference type="PROSITE" id="PS50928"/>
    </source>
</evidence>
<keyword evidence="2 7" id="KW-0813">Transport</keyword>
<gene>
    <name evidence="9" type="ORF">GCM10009681_15260</name>
</gene>